<gene>
    <name evidence="2" type="ordered locus">VIT_02s0087g00030</name>
</gene>
<evidence type="ECO:0000313" key="2">
    <source>
        <dbReference type="EMBL" id="CCB52258.1"/>
    </source>
</evidence>
<dbReference type="HOGENOM" id="CLU_042864_0_0_1"/>
<protein>
    <recommendedName>
        <fullName evidence="1">DUF5110 domain-containing protein</fullName>
    </recommendedName>
</protein>
<evidence type="ECO:0000313" key="3">
    <source>
        <dbReference type="Proteomes" id="UP000009183"/>
    </source>
</evidence>
<reference evidence="3" key="1">
    <citation type="journal article" date="2007" name="Nature">
        <title>The grapevine genome sequence suggests ancestral hexaploidization in major angiosperm phyla.</title>
        <authorList>
            <consortium name="The French-Italian Public Consortium for Grapevine Genome Characterization."/>
            <person name="Jaillon O."/>
            <person name="Aury J.-M."/>
            <person name="Noel B."/>
            <person name="Policriti A."/>
            <person name="Clepet C."/>
            <person name="Casagrande A."/>
            <person name="Choisne N."/>
            <person name="Aubourg S."/>
            <person name="Vitulo N."/>
            <person name="Jubin C."/>
            <person name="Vezzi A."/>
            <person name="Legeai F."/>
            <person name="Hugueney P."/>
            <person name="Dasilva C."/>
            <person name="Horner D."/>
            <person name="Mica E."/>
            <person name="Jublot D."/>
            <person name="Poulain J."/>
            <person name="Bruyere C."/>
            <person name="Billault A."/>
            <person name="Segurens B."/>
            <person name="Gouyvenoux M."/>
            <person name="Ugarte E."/>
            <person name="Cattonaro F."/>
            <person name="Anthouard V."/>
            <person name="Vico V."/>
            <person name="Del Fabbro C."/>
            <person name="Alaux M."/>
            <person name="Di Gaspero G."/>
            <person name="Dumas V."/>
            <person name="Felice N."/>
            <person name="Paillard S."/>
            <person name="Juman I."/>
            <person name="Moroldo M."/>
            <person name="Scalabrin S."/>
            <person name="Canaguier A."/>
            <person name="Le Clainche I."/>
            <person name="Malacrida G."/>
            <person name="Durand E."/>
            <person name="Pesole G."/>
            <person name="Laucou V."/>
            <person name="Chatelet P."/>
            <person name="Merdinoglu D."/>
            <person name="Delledonne M."/>
            <person name="Pezzotti M."/>
            <person name="Lecharny A."/>
            <person name="Scarpelli C."/>
            <person name="Artiguenave F."/>
            <person name="Pe M.E."/>
            <person name="Valle G."/>
            <person name="Morgante M."/>
            <person name="Caboche M."/>
            <person name="Adam-Blondon A.-F."/>
            <person name="Weissenbach J."/>
            <person name="Quetier F."/>
            <person name="Wincker P."/>
        </authorList>
    </citation>
    <scope>NUCLEOTIDE SEQUENCE [LARGE SCALE GENOMIC DNA]</scope>
    <source>
        <strain evidence="3">cv. Pinot noir / PN40024</strain>
    </source>
</reference>
<dbReference type="Gene3D" id="3.20.20.80">
    <property type="entry name" value="Glycosidases"/>
    <property type="match status" value="1"/>
</dbReference>
<dbReference type="ExpressionAtlas" id="F6HJ61">
    <property type="expression patterns" value="baseline"/>
</dbReference>
<keyword evidence="3" id="KW-1185">Reference proteome</keyword>
<name>F6HJ61_VITVI</name>
<dbReference type="Gene3D" id="2.60.40.1180">
    <property type="entry name" value="Golgi alpha-mannosidase II"/>
    <property type="match status" value="1"/>
</dbReference>
<dbReference type="PANTHER" id="PTHR22762:SF120">
    <property type="entry name" value="HETEROGLYCAN GLUCOSIDASE 1"/>
    <property type="match status" value="1"/>
</dbReference>
<proteinExistence type="predicted"/>
<dbReference type="InterPro" id="IPR013780">
    <property type="entry name" value="Glyco_hydro_b"/>
</dbReference>
<dbReference type="InterPro" id="IPR033403">
    <property type="entry name" value="DUF5110"/>
</dbReference>
<dbReference type="AlphaFoldDB" id="F6HJ61"/>
<dbReference type="PANTHER" id="PTHR22762">
    <property type="entry name" value="ALPHA-GLUCOSIDASE"/>
    <property type="match status" value="1"/>
</dbReference>
<dbReference type="InParanoid" id="F6HJ61"/>
<organism evidence="2 3">
    <name type="scientific">Vitis vinifera</name>
    <name type="common">Grape</name>
    <dbReference type="NCBI Taxonomy" id="29760"/>
    <lineage>
        <taxon>Eukaryota</taxon>
        <taxon>Viridiplantae</taxon>
        <taxon>Streptophyta</taxon>
        <taxon>Embryophyta</taxon>
        <taxon>Tracheophyta</taxon>
        <taxon>Spermatophyta</taxon>
        <taxon>Magnoliopsida</taxon>
        <taxon>eudicotyledons</taxon>
        <taxon>Gunneridae</taxon>
        <taxon>Pentapetalae</taxon>
        <taxon>rosids</taxon>
        <taxon>Vitales</taxon>
        <taxon>Vitaceae</taxon>
        <taxon>Viteae</taxon>
        <taxon>Vitis</taxon>
    </lineage>
</organism>
<evidence type="ECO:0000259" key="1">
    <source>
        <dbReference type="Pfam" id="PF17137"/>
    </source>
</evidence>
<dbReference type="STRING" id="29760.F6HJ61"/>
<accession>F6HJ61</accession>
<dbReference type="PaxDb" id="29760-VIT_02s0087g00030.t01"/>
<dbReference type="eggNOG" id="KOG1066">
    <property type="taxonomic scope" value="Eukaryota"/>
</dbReference>
<dbReference type="EMBL" id="FN595769">
    <property type="protein sequence ID" value="CCB52258.1"/>
    <property type="molecule type" value="Genomic_DNA"/>
</dbReference>
<dbReference type="Proteomes" id="UP000009183">
    <property type="component" value="Chromosome 2"/>
</dbReference>
<dbReference type="Pfam" id="PF17137">
    <property type="entry name" value="DUF5110"/>
    <property type="match status" value="1"/>
</dbReference>
<sequence length="496" mass="56124">MRWDIVCLDKRKGSLGVKSLSTLNEALLIKWSWRYAIEQEVLWKCVISGKYGEEEGGWCFRECEEVCRLALKRRYRLIPHIYTLFYVAHITGTPVATPTFFADPKDPSLRTVENSFLLGPLLIYARIYQLYSCKVDEHGKAEGVLFEDDGDGYEFTKGGYLLTYYVAELQSSVVSVRVSKTEGSWKRPKRCLHVQLLLGGGAKIDARGTDGEVLQITMPSEHEVSDLVSTSKERYRNCLESAKLIPDVQEVSGHKGIELSSTPIELKSSDWALKVVPWIGGRIISMMHLPSGTQWLHSKIEANGYGEYSGVEYWSAGWSEEYTIVERNLEQAGEEESLKLEGEIDGGLVIERQISLPKDNSKVFRVDSGIIARNVGAGSGGYSRLVCLRVHPIFNLLHPTESFVLFVSIDGSKHEVWPEASEQSYEGNLRPNGEWMLVDKCLRLALVNWFDITEVHKCLIHWGTRTVNLELWSEQRLVSKQSPLTISHEHEVRAIP</sequence>
<feature type="domain" description="DUF5110" evidence="1">
    <location>
        <begin position="128"/>
        <end position="197"/>
    </location>
</feature>